<dbReference type="EMBL" id="LR134516">
    <property type="protein sequence ID" value="VEJ21157.1"/>
    <property type="molecule type" value="Genomic_DNA"/>
</dbReference>
<keyword evidence="2" id="KW-1185">Reference proteome</keyword>
<evidence type="ECO:0000313" key="1">
    <source>
        <dbReference type="EMBL" id="VEJ21157.1"/>
    </source>
</evidence>
<organism evidence="1 2">
    <name type="scientific">Neisseria animaloris</name>
    <dbReference type="NCBI Taxonomy" id="326522"/>
    <lineage>
        <taxon>Bacteria</taxon>
        <taxon>Pseudomonadati</taxon>
        <taxon>Pseudomonadota</taxon>
        <taxon>Betaproteobacteria</taxon>
        <taxon>Neisseriales</taxon>
        <taxon>Neisseriaceae</taxon>
        <taxon>Neisseria</taxon>
    </lineage>
</organism>
<dbReference type="InterPro" id="IPR021352">
    <property type="entry name" value="DUF2971"/>
</dbReference>
<dbReference type="KEGG" id="nani:NCTC12227_00883"/>
<reference evidence="1 2" key="1">
    <citation type="submission" date="2018-12" db="EMBL/GenBank/DDBJ databases">
        <authorList>
            <consortium name="Pathogen Informatics"/>
        </authorList>
    </citation>
    <scope>NUCLEOTIDE SEQUENCE [LARGE SCALE GENOMIC DNA]</scope>
    <source>
        <strain evidence="1 2">NCTC12227</strain>
    </source>
</reference>
<name>A0A448UBC0_9NEIS</name>
<gene>
    <name evidence="1" type="ORF">NCTC12227_00883</name>
</gene>
<accession>A0A448UBC0</accession>
<evidence type="ECO:0000313" key="2">
    <source>
        <dbReference type="Proteomes" id="UP000268229"/>
    </source>
</evidence>
<proteinExistence type="predicted"/>
<sequence>MRIPSQMKNYLFFKEDELDKKIYRIFPIDRFFEILEKKQLVLVKPKLWDDPFENLLLSSKFRMDDGEIVGFASRDSVYGQCWTWHRESDAMWRIYSQHKNGIRVQSTPRKLLLALHAEIGNFASIRGFIGKVRYQSTHDLLKSFMQIDLFNTSGSGMAQSLLYKRKAFSHEKEVRLIYFGEDGKCQNNLFQFGIDPNDLFDSLLFDPRMNNHLKESYRSQIRKMNCNVRFMKSSLYQPPEEFTFEI</sequence>
<protein>
    <submittedName>
        <fullName evidence="1">Protein of uncharacterized function (DUF2971)</fullName>
    </submittedName>
</protein>
<dbReference type="Proteomes" id="UP000268229">
    <property type="component" value="Chromosome"/>
</dbReference>
<dbReference type="Pfam" id="PF11185">
    <property type="entry name" value="DUF2971"/>
    <property type="match status" value="1"/>
</dbReference>
<dbReference type="AlphaFoldDB" id="A0A448UBC0"/>